<dbReference type="GO" id="GO:0022857">
    <property type="term" value="F:transmembrane transporter activity"/>
    <property type="evidence" value="ECO:0007669"/>
    <property type="project" value="InterPro"/>
</dbReference>
<evidence type="ECO:0000313" key="8">
    <source>
        <dbReference type="Proteomes" id="UP000758603"/>
    </source>
</evidence>
<keyword evidence="3 6" id="KW-1133">Transmembrane helix</keyword>
<dbReference type="AlphaFoldDB" id="A0A9P8RKB0"/>
<feature type="transmembrane region" description="Helical" evidence="6">
    <location>
        <begin position="344"/>
        <end position="364"/>
    </location>
</feature>
<feature type="region of interest" description="Disordered" evidence="5">
    <location>
        <begin position="1"/>
        <end position="50"/>
    </location>
</feature>
<dbReference type="EMBL" id="JAGPXC010000008">
    <property type="protein sequence ID" value="KAH6647630.1"/>
    <property type="molecule type" value="Genomic_DNA"/>
</dbReference>
<feature type="transmembrane region" description="Helical" evidence="6">
    <location>
        <begin position="102"/>
        <end position="121"/>
    </location>
</feature>
<evidence type="ECO:0000313" key="7">
    <source>
        <dbReference type="EMBL" id="KAH6647630.1"/>
    </source>
</evidence>
<dbReference type="PANTHER" id="PTHR23501">
    <property type="entry name" value="MAJOR FACILITATOR SUPERFAMILY"/>
    <property type="match status" value="1"/>
</dbReference>
<feature type="transmembrane region" description="Helical" evidence="6">
    <location>
        <begin position="410"/>
        <end position="430"/>
    </location>
</feature>
<feature type="transmembrane region" description="Helical" evidence="6">
    <location>
        <begin position="306"/>
        <end position="324"/>
    </location>
</feature>
<evidence type="ECO:0000256" key="4">
    <source>
        <dbReference type="ARBA" id="ARBA00023136"/>
    </source>
</evidence>
<feature type="transmembrane region" description="Helical" evidence="6">
    <location>
        <begin position="268"/>
        <end position="294"/>
    </location>
</feature>
<feature type="transmembrane region" description="Helical" evidence="6">
    <location>
        <begin position="221"/>
        <end position="243"/>
    </location>
</feature>
<dbReference type="RefSeq" id="XP_045954142.1">
    <property type="nucleotide sequence ID" value="XM_046098476.1"/>
</dbReference>
<feature type="transmembrane region" description="Helical" evidence="6">
    <location>
        <begin position="436"/>
        <end position="453"/>
    </location>
</feature>
<dbReference type="Proteomes" id="UP000758603">
    <property type="component" value="Unassembled WGS sequence"/>
</dbReference>
<keyword evidence="4 6" id="KW-0472">Membrane</keyword>
<feature type="transmembrane region" description="Helical" evidence="6">
    <location>
        <begin position="162"/>
        <end position="182"/>
    </location>
</feature>
<feature type="transmembrane region" description="Helical" evidence="6">
    <location>
        <begin position="550"/>
        <end position="568"/>
    </location>
</feature>
<sequence>MARATASFEAPNSAVRDSDPEKNISCATDTEPNYNQDDTEKSDSSTPEGVKQVEAVTKTWTRKTLWVTFVLIWFLSFVIDMLSSVQDALSPYVTSYFSKHGLLANLNIPSRIIGGVVLLPVSKIIDLRGRTEGFIGSIFLIVIGMIMKATCQNVETYAAAQIFYWVGKAALGFVLNVFVADITTLRNRMIILTLNGTPILITTFAGPEIAQLFYEHSNFRWAFGAWAIILIGFSVPVIGILLFQERKAKKAGIVRQKSGRTLAQSVKYYFVHFDVVGMTLIGAGFILFLLPFSLVSSAKAGWETPHISVMIVLGVVCLVLFLAWERWWTPIRFFPFEVLNDRTVINAALTHALMFMTIFIWNAYYSSYIQVVHGLNIRDSNYALNGLALTSYFTGPFIALYIRYTGHVKYPALAAIPIYLLGTALIAYFRTPSTKIGYVVMCQVLIGFGSGLLTDTSRLAVMAAVQHQDVSLSLVIHSLFTSIGSAVGYAIAGGMWTNILPYKLAELLPEDVKSQSWEIYGDITKQLQYPIGHPVRDAVILAYGDVGRKMVIVGAALTPLMIITVLFWRNINVKDTEQEEKEARGNVL</sequence>
<dbReference type="GO" id="GO:0005886">
    <property type="term" value="C:plasma membrane"/>
    <property type="evidence" value="ECO:0007669"/>
    <property type="project" value="TreeGrafter"/>
</dbReference>
<evidence type="ECO:0000256" key="6">
    <source>
        <dbReference type="SAM" id="Phobius"/>
    </source>
</evidence>
<keyword evidence="8" id="KW-1185">Reference proteome</keyword>
<evidence type="ECO:0000256" key="5">
    <source>
        <dbReference type="SAM" id="MobiDB-lite"/>
    </source>
</evidence>
<evidence type="ECO:0000256" key="3">
    <source>
        <dbReference type="ARBA" id="ARBA00022989"/>
    </source>
</evidence>
<comment type="caution">
    <text evidence="7">The sequence shown here is derived from an EMBL/GenBank/DDBJ whole genome shotgun (WGS) entry which is preliminary data.</text>
</comment>
<dbReference type="Pfam" id="PF07690">
    <property type="entry name" value="MFS_1"/>
    <property type="match status" value="1"/>
</dbReference>
<feature type="transmembrane region" description="Helical" evidence="6">
    <location>
        <begin position="133"/>
        <end position="150"/>
    </location>
</feature>
<accession>A0A9P8RKB0</accession>
<feature type="transmembrane region" description="Helical" evidence="6">
    <location>
        <begin position="474"/>
        <end position="496"/>
    </location>
</feature>
<dbReference type="SUPFAM" id="SSF103473">
    <property type="entry name" value="MFS general substrate transporter"/>
    <property type="match status" value="1"/>
</dbReference>
<dbReference type="OrthoDB" id="4078873at2759"/>
<feature type="transmembrane region" description="Helical" evidence="6">
    <location>
        <begin position="189"/>
        <end position="209"/>
    </location>
</feature>
<protein>
    <submittedName>
        <fullName evidence="7">Major facilitator superfamily domain-containing protein</fullName>
    </submittedName>
</protein>
<keyword evidence="2 6" id="KW-0812">Transmembrane</keyword>
<gene>
    <name evidence="7" type="ORF">BKA67DRAFT_523482</name>
</gene>
<feature type="compositionally biased region" description="Polar residues" evidence="5">
    <location>
        <begin position="25"/>
        <end position="36"/>
    </location>
</feature>
<feature type="transmembrane region" description="Helical" evidence="6">
    <location>
        <begin position="384"/>
        <end position="403"/>
    </location>
</feature>
<dbReference type="InterPro" id="IPR011701">
    <property type="entry name" value="MFS"/>
</dbReference>
<dbReference type="Gene3D" id="1.20.1250.20">
    <property type="entry name" value="MFS general substrate transporter like domains"/>
    <property type="match status" value="2"/>
</dbReference>
<organism evidence="7 8">
    <name type="scientific">Truncatella angustata</name>
    <dbReference type="NCBI Taxonomy" id="152316"/>
    <lineage>
        <taxon>Eukaryota</taxon>
        <taxon>Fungi</taxon>
        <taxon>Dikarya</taxon>
        <taxon>Ascomycota</taxon>
        <taxon>Pezizomycotina</taxon>
        <taxon>Sordariomycetes</taxon>
        <taxon>Xylariomycetidae</taxon>
        <taxon>Amphisphaeriales</taxon>
        <taxon>Sporocadaceae</taxon>
        <taxon>Truncatella</taxon>
    </lineage>
</organism>
<feature type="transmembrane region" description="Helical" evidence="6">
    <location>
        <begin position="64"/>
        <end position="82"/>
    </location>
</feature>
<dbReference type="PANTHER" id="PTHR23501:SF107">
    <property type="entry name" value="TRANSPORTER, PUTATIVE (AFU_ORTHOLOGUE AFUA_7G04730)-RELATED"/>
    <property type="match status" value="1"/>
</dbReference>
<comment type="subcellular location">
    <subcellularLocation>
        <location evidence="1">Membrane</location>
        <topology evidence="1">Multi-pass membrane protein</topology>
    </subcellularLocation>
</comment>
<proteinExistence type="predicted"/>
<evidence type="ECO:0000256" key="2">
    <source>
        <dbReference type="ARBA" id="ARBA00022692"/>
    </source>
</evidence>
<evidence type="ECO:0000256" key="1">
    <source>
        <dbReference type="ARBA" id="ARBA00004141"/>
    </source>
</evidence>
<reference evidence="7" key="1">
    <citation type="journal article" date="2021" name="Nat. Commun.">
        <title>Genetic determinants of endophytism in the Arabidopsis root mycobiome.</title>
        <authorList>
            <person name="Mesny F."/>
            <person name="Miyauchi S."/>
            <person name="Thiergart T."/>
            <person name="Pickel B."/>
            <person name="Atanasova L."/>
            <person name="Karlsson M."/>
            <person name="Huettel B."/>
            <person name="Barry K.W."/>
            <person name="Haridas S."/>
            <person name="Chen C."/>
            <person name="Bauer D."/>
            <person name="Andreopoulos W."/>
            <person name="Pangilinan J."/>
            <person name="LaButti K."/>
            <person name="Riley R."/>
            <person name="Lipzen A."/>
            <person name="Clum A."/>
            <person name="Drula E."/>
            <person name="Henrissat B."/>
            <person name="Kohler A."/>
            <person name="Grigoriev I.V."/>
            <person name="Martin F.M."/>
            <person name="Hacquard S."/>
        </authorList>
    </citation>
    <scope>NUCLEOTIDE SEQUENCE</scope>
    <source>
        <strain evidence="7">MPI-SDFR-AT-0073</strain>
    </source>
</reference>
<dbReference type="InterPro" id="IPR036259">
    <property type="entry name" value="MFS_trans_sf"/>
</dbReference>
<dbReference type="GeneID" id="70127368"/>
<name>A0A9P8RKB0_9PEZI</name>